<feature type="compositionally biased region" description="Polar residues" evidence="7">
    <location>
        <begin position="1072"/>
        <end position="1081"/>
    </location>
</feature>
<dbReference type="Pfam" id="PF00620">
    <property type="entry name" value="RhoGAP"/>
    <property type="match status" value="1"/>
</dbReference>
<evidence type="ECO:0000313" key="12">
    <source>
        <dbReference type="Proteomes" id="UP000663844"/>
    </source>
</evidence>
<dbReference type="SUPFAM" id="SSF103657">
    <property type="entry name" value="BAR/IMD domain-like"/>
    <property type="match status" value="1"/>
</dbReference>
<feature type="region of interest" description="Disordered" evidence="7">
    <location>
        <begin position="30"/>
        <end position="64"/>
    </location>
</feature>
<sequence>MSASESNNNATNLKMQSNTINSALASIHPLTTQPQTPSPPPLPLITTTSLPSSPAPFNEDKHTEKTYKKGKQILFEFDQIFKDIRFQLNEQLKSLEQRIETQLSILTEIQEYFKRRADVELDYAKNLDNLHKQIGQKHRAQKARRETWSLQSIYKLWDTIVQDTRTHVKYHSIMSDVCGKYMYDKFNEIADDTRRMFTKCKSAGLASHEDIYKVLNELQSTMKTYHQYQSESKQAEQKLRNIQQQMAKIKSAKKQKTMEKRVEKRQMKYTETKVKAFKARNDYLMTIESVNAALQKYCLDDVPDLIDCMNFGFHTSIAKTIQMYLSAQENIKRGRQATIETMNRAIGDLDTATDKQKYLEQYSSVFTILKRIKFEPHKGDEVSAVNAQVLIRDEMQSRFIQMQSRLAALKTENDEIFKTIEATEQSLMEYINTNNSDVSDLFKDLNLPQNVSKDTRKEIEDYYVEKFKQYTLSSNLIARLQARHDIMQKALGAAPVATGVEDKNLIRRPVKPKQIGRAPILGRPRLFGGKLIDYVEVTQQHIPLIISSCVSAINRLGLHNQGIFRVPGAQVDINQFKEAFEKGEDPLVNITGRDMNSVAGVLKLYFRELKEPLFSRDMFDSFIGCIVDVESEEKCVDNFCQVVKLLPRPIFIVMRYFFAFLNHLAEYSDENMMDASNLASCLAPTLLPIPEDQDQVQYLTHTIELIRTIIIHHEEIFPSDGNGPVYEKFAITVPIDGEEDEDDEGISERSLRRTPSDDEVETIEAVALFDYVGRTDKELSFKKNQIIYIFKKMNHEWWQGYLAGGNESGYVPDGYIKLKARRRDSAPIQNHPPLSITPDPSSSLNSINLTATSSIDQLDAPMVYRPPSDLSLVDEHRLNIAKETEIVEVDSDIDDEDDDDEEEDEDDSQENTYENTSSSSQPKPPPHRTIYDILPPSPPIPQSTIDHCQSRSSTSSSSRLTSTNEQQIIDIDTALREVLSGIRTVEECHAQCFRSIPPTNNQQDERLTTPQETDAPDLVLNLPISSGFITPPATKSLDTNLNENQLSKSSSSSNSSPIHQSIENNNNNNHNSLTQSTIVNDSTRTSRSNSSSTPTVHFIEKLRPSPEPTNRKKIPPPIMKKPEKTVELLKRLGLQPSTESSCSVTISSTSTSSSTSSHLHQQPIPAAGSSKTTDV</sequence>
<feature type="region of interest" description="Disordered" evidence="7">
    <location>
        <begin position="737"/>
        <end position="757"/>
    </location>
</feature>
<evidence type="ECO:0000256" key="4">
    <source>
        <dbReference type="PROSITE-ProRule" id="PRU00192"/>
    </source>
</evidence>
<dbReference type="AlphaFoldDB" id="A0A818HZU9"/>
<evidence type="ECO:0000256" key="7">
    <source>
        <dbReference type="SAM" id="MobiDB-lite"/>
    </source>
</evidence>
<feature type="domain" description="F-BAR" evidence="10">
    <location>
        <begin position="75"/>
        <end position="354"/>
    </location>
</feature>
<dbReference type="InterPro" id="IPR027267">
    <property type="entry name" value="AH/BAR_dom_sf"/>
</dbReference>
<dbReference type="InterPro" id="IPR001060">
    <property type="entry name" value="FCH_dom"/>
</dbReference>
<feature type="compositionally biased region" description="Basic and acidic residues" evidence="7">
    <location>
        <begin position="746"/>
        <end position="756"/>
    </location>
</feature>
<dbReference type="InterPro" id="IPR031160">
    <property type="entry name" value="F_BAR_dom"/>
</dbReference>
<dbReference type="PROSITE" id="PS50238">
    <property type="entry name" value="RHOGAP"/>
    <property type="match status" value="1"/>
</dbReference>
<keyword evidence="2" id="KW-0343">GTPase activation</keyword>
<name>A0A818HZU9_9BILA</name>
<dbReference type="GO" id="GO:0007165">
    <property type="term" value="P:signal transduction"/>
    <property type="evidence" value="ECO:0007669"/>
    <property type="project" value="InterPro"/>
</dbReference>
<feature type="compositionally biased region" description="Low complexity" evidence="7">
    <location>
        <begin position="1047"/>
        <end position="1056"/>
    </location>
</feature>
<dbReference type="Gene3D" id="1.20.1270.60">
    <property type="entry name" value="Arfaptin homology (AH) domain/BAR domain"/>
    <property type="match status" value="1"/>
</dbReference>
<evidence type="ECO:0000256" key="6">
    <source>
        <dbReference type="SAM" id="Coils"/>
    </source>
</evidence>
<dbReference type="Pfam" id="PF00018">
    <property type="entry name" value="SH3_1"/>
    <property type="match status" value="1"/>
</dbReference>
<feature type="compositionally biased region" description="Low complexity" evidence="7">
    <location>
        <begin position="950"/>
        <end position="963"/>
    </location>
</feature>
<protein>
    <submittedName>
        <fullName evidence="11">Uncharacterized protein</fullName>
    </submittedName>
</protein>
<feature type="compositionally biased region" description="Polar residues" evidence="7">
    <location>
        <begin position="997"/>
        <end position="1012"/>
    </location>
</feature>
<feature type="region of interest" description="Disordered" evidence="7">
    <location>
        <begin position="995"/>
        <end position="1016"/>
    </location>
</feature>
<dbReference type="EMBL" id="CAJOAZ010000060">
    <property type="protein sequence ID" value="CAF3512178.1"/>
    <property type="molecule type" value="Genomic_DNA"/>
</dbReference>
<evidence type="ECO:0000259" key="9">
    <source>
        <dbReference type="PROSITE" id="PS50238"/>
    </source>
</evidence>
<feature type="compositionally biased region" description="Polar residues" evidence="7">
    <location>
        <begin position="910"/>
        <end position="921"/>
    </location>
</feature>
<accession>A0A818HZU9</accession>
<keyword evidence="1 4" id="KW-0728">SH3 domain</keyword>
<feature type="compositionally biased region" description="Polar residues" evidence="7">
    <location>
        <begin position="1036"/>
        <end position="1046"/>
    </location>
</feature>
<feature type="region of interest" description="Disordered" evidence="7">
    <location>
        <begin position="883"/>
        <end position="964"/>
    </location>
</feature>
<dbReference type="InterPro" id="IPR036028">
    <property type="entry name" value="SH3-like_dom_sf"/>
</dbReference>
<dbReference type="Proteomes" id="UP000663844">
    <property type="component" value="Unassembled WGS sequence"/>
</dbReference>
<dbReference type="SUPFAM" id="SSF50044">
    <property type="entry name" value="SH3-domain"/>
    <property type="match status" value="1"/>
</dbReference>
<evidence type="ECO:0000256" key="5">
    <source>
        <dbReference type="PROSITE-ProRule" id="PRU01077"/>
    </source>
</evidence>
<dbReference type="FunFam" id="1.20.1270.60:FF:000094">
    <property type="entry name" value="SLIT-ROBO Rho GTPase-activating 2 protein"/>
    <property type="match status" value="1"/>
</dbReference>
<dbReference type="Gene3D" id="1.10.555.10">
    <property type="entry name" value="Rho GTPase activation protein"/>
    <property type="match status" value="1"/>
</dbReference>
<dbReference type="InterPro" id="IPR008936">
    <property type="entry name" value="Rho_GTPase_activation_prot"/>
</dbReference>
<dbReference type="PANTHER" id="PTHR14166">
    <property type="entry name" value="SLIT-ROBO RHO GTPASE ACTIVATING PROTEIN"/>
    <property type="match status" value="1"/>
</dbReference>
<evidence type="ECO:0000313" key="11">
    <source>
        <dbReference type="EMBL" id="CAF3512178.1"/>
    </source>
</evidence>
<dbReference type="PROSITE" id="PS51741">
    <property type="entry name" value="F_BAR"/>
    <property type="match status" value="1"/>
</dbReference>
<feature type="region of interest" description="Disordered" evidence="7">
    <location>
        <begin position="826"/>
        <end position="847"/>
    </location>
</feature>
<feature type="compositionally biased region" description="Low complexity" evidence="7">
    <location>
        <begin position="1082"/>
        <end position="1095"/>
    </location>
</feature>
<comment type="caution">
    <text evidence="11">The sequence shown here is derived from an EMBL/GenBank/DDBJ whole genome shotgun (WGS) entry which is preliminary data.</text>
</comment>
<dbReference type="PROSITE" id="PS50002">
    <property type="entry name" value="SH3"/>
    <property type="match status" value="1"/>
</dbReference>
<dbReference type="GO" id="GO:0005096">
    <property type="term" value="F:GTPase activator activity"/>
    <property type="evidence" value="ECO:0007669"/>
    <property type="project" value="UniProtKB-KW"/>
</dbReference>
<dbReference type="InterPro" id="IPR051627">
    <property type="entry name" value="SLIT-ROBO_RhoGAP"/>
</dbReference>
<evidence type="ECO:0000259" key="10">
    <source>
        <dbReference type="PROSITE" id="PS51741"/>
    </source>
</evidence>
<keyword evidence="3 5" id="KW-0175">Coiled coil</keyword>
<dbReference type="SUPFAM" id="SSF48350">
    <property type="entry name" value="GTPase activation domain, GAP"/>
    <property type="match status" value="1"/>
</dbReference>
<dbReference type="Pfam" id="PF00611">
    <property type="entry name" value="FCH"/>
    <property type="match status" value="1"/>
</dbReference>
<feature type="domain" description="SH3" evidence="8">
    <location>
        <begin position="760"/>
        <end position="821"/>
    </location>
</feature>
<feature type="region of interest" description="Disordered" evidence="7">
    <location>
        <begin position="1031"/>
        <end position="1175"/>
    </location>
</feature>
<evidence type="ECO:0000259" key="8">
    <source>
        <dbReference type="PROSITE" id="PS50002"/>
    </source>
</evidence>
<feature type="coiled-coil region" evidence="6">
    <location>
        <begin position="218"/>
        <end position="259"/>
    </location>
</feature>
<dbReference type="CDD" id="cd00174">
    <property type="entry name" value="SH3"/>
    <property type="match status" value="1"/>
</dbReference>
<feature type="domain" description="Rho-GAP" evidence="9">
    <location>
        <begin position="529"/>
        <end position="717"/>
    </location>
</feature>
<feature type="compositionally biased region" description="Basic and acidic residues" evidence="7">
    <location>
        <begin position="1120"/>
        <end position="1130"/>
    </location>
</feature>
<feature type="compositionally biased region" description="Low complexity" evidence="7">
    <location>
        <begin position="1137"/>
        <end position="1157"/>
    </location>
</feature>
<feature type="compositionally biased region" description="Polar residues" evidence="7">
    <location>
        <begin position="838"/>
        <end position="847"/>
    </location>
</feature>
<proteinExistence type="predicted"/>
<dbReference type="Gene3D" id="2.30.30.40">
    <property type="entry name" value="SH3 Domains"/>
    <property type="match status" value="1"/>
</dbReference>
<dbReference type="SMART" id="SM00055">
    <property type="entry name" value="FCH"/>
    <property type="match status" value="1"/>
</dbReference>
<dbReference type="InterPro" id="IPR001452">
    <property type="entry name" value="SH3_domain"/>
</dbReference>
<evidence type="ECO:0000256" key="2">
    <source>
        <dbReference type="ARBA" id="ARBA00022468"/>
    </source>
</evidence>
<dbReference type="CDD" id="cd07656">
    <property type="entry name" value="F-BAR_srGAP"/>
    <property type="match status" value="1"/>
</dbReference>
<evidence type="ECO:0000256" key="1">
    <source>
        <dbReference type="ARBA" id="ARBA00022443"/>
    </source>
</evidence>
<reference evidence="11" key="1">
    <citation type="submission" date="2021-02" db="EMBL/GenBank/DDBJ databases">
        <authorList>
            <person name="Nowell W R."/>
        </authorList>
    </citation>
    <scope>NUCLEOTIDE SEQUENCE</scope>
</reference>
<feature type="coiled-coil region" evidence="6">
    <location>
        <begin position="392"/>
        <end position="426"/>
    </location>
</feature>
<dbReference type="SMART" id="SM00326">
    <property type="entry name" value="SH3"/>
    <property type="match status" value="1"/>
</dbReference>
<dbReference type="InterPro" id="IPR000198">
    <property type="entry name" value="RhoGAP_dom"/>
</dbReference>
<feature type="compositionally biased region" description="Acidic residues" evidence="7">
    <location>
        <begin position="886"/>
        <end position="909"/>
    </location>
</feature>
<gene>
    <name evidence="11" type="ORF">OXD698_LOCUS1944</name>
</gene>
<dbReference type="SMART" id="SM00324">
    <property type="entry name" value="RhoGAP"/>
    <property type="match status" value="1"/>
</dbReference>
<organism evidence="11 12">
    <name type="scientific">Adineta steineri</name>
    <dbReference type="NCBI Taxonomy" id="433720"/>
    <lineage>
        <taxon>Eukaryota</taxon>
        <taxon>Metazoa</taxon>
        <taxon>Spiralia</taxon>
        <taxon>Gnathifera</taxon>
        <taxon>Rotifera</taxon>
        <taxon>Eurotatoria</taxon>
        <taxon>Bdelloidea</taxon>
        <taxon>Adinetida</taxon>
        <taxon>Adinetidae</taxon>
        <taxon>Adineta</taxon>
    </lineage>
</organism>
<evidence type="ECO:0000256" key="3">
    <source>
        <dbReference type="ARBA" id="ARBA00023054"/>
    </source>
</evidence>